<dbReference type="AlphaFoldDB" id="A0A7D5P960"/>
<evidence type="ECO:0000313" key="1">
    <source>
        <dbReference type="EMBL" id="QLH83917.1"/>
    </source>
</evidence>
<name>A0A7D5P960_9EURY</name>
<proteinExistence type="predicted"/>
<dbReference type="OrthoDB" id="193751at2157"/>
<dbReference type="Proteomes" id="UP000509346">
    <property type="component" value="Chromosome"/>
</dbReference>
<dbReference type="EMBL" id="CP058909">
    <property type="protein sequence ID" value="QLH83917.1"/>
    <property type="molecule type" value="Genomic_DNA"/>
</dbReference>
<dbReference type="GeneID" id="56085079"/>
<accession>A0A7D5P960</accession>
<dbReference type="KEGG" id="hpel:HZS54_20780"/>
<evidence type="ECO:0000313" key="2">
    <source>
        <dbReference type="Proteomes" id="UP000509346"/>
    </source>
</evidence>
<gene>
    <name evidence="1" type="ORF">HZS54_20780</name>
</gene>
<dbReference type="RefSeq" id="WP_179918998.1">
    <property type="nucleotide sequence ID" value="NZ_CP058909.1"/>
</dbReference>
<dbReference type="PROSITE" id="PS51257">
    <property type="entry name" value="PROKAR_LIPOPROTEIN"/>
    <property type="match status" value="1"/>
</dbReference>
<sequence length="311" mass="34251">MRRRTVLALALVTLLAGLSGCSAAGSLSLTPVDDRALAEEASHPAPTDAPPDDDERVVQRAIENGTATAVGDHPPVDERLPFRHDGRFYAVEHAENGTASGYDVGIRIDFNASSVDGTVVDYEELPAVDRETLEFVLSQGPPDEDGLEPGYDFGVGATYTESDAESSVLVPTQEYDAVRYEGEAYPIDVEAERTELTVYRYEASEVAESHEAYAESLRDRYEFELSGLSDTERTVVEDALNGTNYIEDSDNEAFDSLVDRFRAQEAVEETDYRGSYVVRYDGRLYWAEMDYGSYVTDAEPSPPEETPPPEP</sequence>
<reference evidence="1 2" key="1">
    <citation type="submission" date="2020-07" db="EMBL/GenBank/DDBJ databases">
        <title>Halosimplex litoreum sp. nov. and Halosimplex rubrum sp. nov., isolated from different salt environments.</title>
        <authorList>
            <person name="Cui H."/>
        </authorList>
    </citation>
    <scope>NUCLEOTIDE SEQUENCE [LARGE SCALE GENOMIC DNA]</scope>
    <source>
        <strain evidence="1 2">R2</strain>
    </source>
</reference>
<keyword evidence="2" id="KW-1185">Reference proteome</keyword>
<protein>
    <submittedName>
        <fullName evidence="1">Uncharacterized protein</fullName>
    </submittedName>
</protein>
<organism evidence="1 2">
    <name type="scientific">Halosimplex pelagicum</name>
    <dbReference type="NCBI Taxonomy" id="869886"/>
    <lineage>
        <taxon>Archaea</taxon>
        <taxon>Methanobacteriati</taxon>
        <taxon>Methanobacteriota</taxon>
        <taxon>Stenosarchaea group</taxon>
        <taxon>Halobacteria</taxon>
        <taxon>Halobacteriales</taxon>
        <taxon>Haloarculaceae</taxon>
        <taxon>Halosimplex</taxon>
    </lineage>
</organism>